<dbReference type="AlphaFoldDB" id="A0A3N4RTX6"/>
<sequence>MYVEEGISKNVAEVLRQLAQPSNVAVHSGPKLFRDVEVCAAKEDQKRKEKELEPLRRKQGLGPLPHEEHGDGIQLTPWDVLHTLGRATALARRGAGRGLAEHWGCLKYSQALEGTLGTFMALSAEGRDTANYYKALQSDELGVGFALAVTKQVLAKRYPHHSVSIVPADTALRAGFAVTSADAGTSVGYSYRPQYFAEVWKPGQPSRVFPIACKGNHSGLSASHGQLASAAVHADAVQIGGWGDTPALVFSTELPVDGPMRIHALHARGNGGFLAHPAEDTRNLDSELDQDNIFPGIPLPTDDGESPETVPGFHLAPGHNAWFQHALARTGAAGLTAFAGDAEATVPYLTDRQGRRRYKGISHAAIGSVQDAERTLLGIPFVGTDHVYRLNRTRVEAFSGVAEDLFKHLAKGRLNRYRSEAHARRTTWPTASWDDEEWGGPVSIHPDGSVLALRAFSA</sequence>
<keyword evidence="3" id="KW-1185">Reference proteome</keyword>
<reference evidence="2 3" key="1">
    <citation type="submission" date="2018-11" db="EMBL/GenBank/DDBJ databases">
        <title>Sequencing the genomes of 1000 actinobacteria strains.</title>
        <authorList>
            <person name="Klenk H.-P."/>
        </authorList>
    </citation>
    <scope>NUCLEOTIDE SEQUENCE [LARGE SCALE GENOMIC DNA]</scope>
    <source>
        <strain evidence="2 3">DSM 44781</strain>
    </source>
</reference>
<dbReference type="EMBL" id="RKQG01000001">
    <property type="protein sequence ID" value="RPE31847.1"/>
    <property type="molecule type" value="Genomic_DNA"/>
</dbReference>
<name>A0A3N4RTX6_9ACTN</name>
<dbReference type="Proteomes" id="UP000266906">
    <property type="component" value="Unassembled WGS sequence"/>
</dbReference>
<evidence type="ECO:0000256" key="1">
    <source>
        <dbReference type="SAM" id="MobiDB-lite"/>
    </source>
</evidence>
<gene>
    <name evidence="2" type="ORF">EDD38_0086</name>
</gene>
<proteinExistence type="predicted"/>
<comment type="caution">
    <text evidence="2">The sequence shown here is derived from an EMBL/GenBank/DDBJ whole genome shotgun (WGS) entry which is preliminary data.</text>
</comment>
<feature type="region of interest" description="Disordered" evidence="1">
    <location>
        <begin position="43"/>
        <end position="69"/>
    </location>
</feature>
<dbReference type="RefSeq" id="WP_123816982.1">
    <property type="nucleotide sequence ID" value="NZ_RKQG01000001.1"/>
</dbReference>
<organism evidence="2 3">
    <name type="scientific">Kitasatospora cineracea</name>
    <dbReference type="NCBI Taxonomy" id="88074"/>
    <lineage>
        <taxon>Bacteria</taxon>
        <taxon>Bacillati</taxon>
        <taxon>Actinomycetota</taxon>
        <taxon>Actinomycetes</taxon>
        <taxon>Kitasatosporales</taxon>
        <taxon>Streptomycetaceae</taxon>
        <taxon>Kitasatospora</taxon>
    </lineage>
</organism>
<feature type="compositionally biased region" description="Basic and acidic residues" evidence="1">
    <location>
        <begin position="43"/>
        <end position="56"/>
    </location>
</feature>
<protein>
    <submittedName>
        <fullName evidence="2">Uncharacterized protein</fullName>
    </submittedName>
</protein>
<evidence type="ECO:0000313" key="3">
    <source>
        <dbReference type="Proteomes" id="UP000266906"/>
    </source>
</evidence>
<accession>A0A3N4RTX6</accession>
<evidence type="ECO:0000313" key="2">
    <source>
        <dbReference type="EMBL" id="RPE31847.1"/>
    </source>
</evidence>